<gene>
    <name evidence="2" type="ORF">AYI69_g9138</name>
</gene>
<dbReference type="AlphaFoldDB" id="A0A1R1XEP0"/>
<evidence type="ECO:0000256" key="1">
    <source>
        <dbReference type="SAM" id="MobiDB-lite"/>
    </source>
</evidence>
<evidence type="ECO:0000313" key="2">
    <source>
        <dbReference type="EMBL" id="OMJ13101.1"/>
    </source>
</evidence>
<keyword evidence="3" id="KW-1185">Reference proteome</keyword>
<dbReference type="Proteomes" id="UP000187429">
    <property type="component" value="Unassembled WGS sequence"/>
</dbReference>
<evidence type="ECO:0000313" key="3">
    <source>
        <dbReference type="Proteomes" id="UP000187429"/>
    </source>
</evidence>
<feature type="compositionally biased region" description="Polar residues" evidence="1">
    <location>
        <begin position="141"/>
        <end position="153"/>
    </location>
</feature>
<organism evidence="2 3">
    <name type="scientific">Smittium culicis</name>
    <dbReference type="NCBI Taxonomy" id="133412"/>
    <lineage>
        <taxon>Eukaryota</taxon>
        <taxon>Fungi</taxon>
        <taxon>Fungi incertae sedis</taxon>
        <taxon>Zoopagomycota</taxon>
        <taxon>Kickxellomycotina</taxon>
        <taxon>Harpellomycetes</taxon>
        <taxon>Harpellales</taxon>
        <taxon>Legeriomycetaceae</taxon>
        <taxon>Smittium</taxon>
    </lineage>
</organism>
<reference evidence="3" key="1">
    <citation type="submission" date="2017-01" db="EMBL/GenBank/DDBJ databases">
        <authorList>
            <person name="Wang Y."/>
            <person name="White M."/>
            <person name="Kvist S."/>
            <person name="Moncalvo J.-M."/>
        </authorList>
    </citation>
    <scope>NUCLEOTIDE SEQUENCE [LARGE SCALE GENOMIC DNA]</scope>
    <source>
        <strain evidence="3">ID-206-W2</strain>
    </source>
</reference>
<feature type="region of interest" description="Disordered" evidence="1">
    <location>
        <begin position="141"/>
        <end position="190"/>
    </location>
</feature>
<comment type="caution">
    <text evidence="2">The sequence shown here is derived from an EMBL/GenBank/DDBJ whole genome shotgun (WGS) entry which is preliminary data.</text>
</comment>
<protein>
    <submittedName>
        <fullName evidence="2">Uncharacterized protein</fullName>
    </submittedName>
</protein>
<feature type="compositionally biased region" description="Polar residues" evidence="1">
    <location>
        <begin position="181"/>
        <end position="190"/>
    </location>
</feature>
<name>A0A1R1XEP0_9FUNG</name>
<accession>A0A1R1XEP0</accession>
<proteinExistence type="predicted"/>
<dbReference type="EMBL" id="LSSM01005229">
    <property type="protein sequence ID" value="OMJ13101.1"/>
    <property type="molecule type" value="Genomic_DNA"/>
</dbReference>
<sequence>MISISAAVAFSAESSVVPEAESTGEPADIPVVASAPVPDAKSVAEFVVVPVTETSAVPATVTMAVPVAVTTDIPATYPSGQADIVLASSTNSSSCEVTKSHLPVEYIELVDLYVSTISRETSDTEKSGSLSVESIESIIDNNSPKTANSSDAVSKNPRYAAHKRKIPSDEKIQERSVPVVQRTSACSART</sequence>